<reference evidence="9 10" key="1">
    <citation type="journal article" date="2016" name="DNA Res.">
        <title>The draft genome of MD-2 pineapple using hybrid error correction of long reads.</title>
        <authorList>
            <person name="Redwan R.M."/>
            <person name="Saidin A."/>
            <person name="Kumar S.V."/>
        </authorList>
    </citation>
    <scope>NUCLEOTIDE SEQUENCE [LARGE SCALE GENOMIC DNA]</scope>
    <source>
        <strain evidence="10">cv. MD2</strain>
        <tissue evidence="9">Leaf</tissue>
    </source>
</reference>
<dbReference type="Proteomes" id="UP000092600">
    <property type="component" value="Unassembled WGS sequence"/>
</dbReference>
<evidence type="ECO:0000313" key="10">
    <source>
        <dbReference type="Proteomes" id="UP000092600"/>
    </source>
</evidence>
<keyword evidence="5" id="KW-0539">Nucleus</keyword>
<evidence type="ECO:0000256" key="5">
    <source>
        <dbReference type="ARBA" id="ARBA00023242"/>
    </source>
</evidence>
<dbReference type="Gene3D" id="1.10.10.60">
    <property type="entry name" value="Homeodomain-like"/>
    <property type="match status" value="1"/>
</dbReference>
<sequence>MGLEMGLGEGEMMMGLDLKLCTMKSVNGFLKEAAVEGGDGKATKMEEFVKVLEEEKAKIEVFKRELPLCMHLIGDVIEGLKREVEKCRVETKKRKLEEEEETDRRDKMSWMSSAQLWSDNCSNNNAHTNNVSEKKMSQEEKRKSASVEINVNGAGAFTPFKGVTAPPPPPPPLVAAKKEEAAIAAVGLPDLSLLSPAMRSSPPTIAVAGDGGRARVVGRGPVAASVAAAAAAGPHLSLQPQPPPQGTPAAAAAAAAAAARKARRCWSPELHRRFVMALEHLGGAQVATPKQIRELMKVDGLTNDEVKSHLQKYRLHTRRMPNTAPNPNPQVVVMGGLWMHHQQQQQQQQQQQDQDTASQQSTSQSGSPQGPLQFNSHGRALSMTTTTNGDSCEEEDGRSESYSWK</sequence>
<evidence type="ECO:0000313" key="9">
    <source>
        <dbReference type="EMBL" id="OAY84623.1"/>
    </source>
</evidence>
<dbReference type="PANTHER" id="PTHR31003">
    <property type="entry name" value="MYB FAMILY TRANSCRIPTION FACTOR"/>
    <property type="match status" value="1"/>
</dbReference>
<evidence type="ECO:0000259" key="8">
    <source>
        <dbReference type="PROSITE" id="PS51294"/>
    </source>
</evidence>
<dbReference type="InterPro" id="IPR058673">
    <property type="entry name" value="HHO5-like_N"/>
</dbReference>
<dbReference type="InterPro" id="IPR001005">
    <property type="entry name" value="SANT/Myb"/>
</dbReference>
<dbReference type="STRING" id="4615.A0A199W603"/>
<dbReference type="InterPro" id="IPR044787">
    <property type="entry name" value="HHO5-like"/>
</dbReference>
<comment type="subcellular location">
    <subcellularLocation>
        <location evidence="1">Nucleus</location>
    </subcellularLocation>
</comment>
<comment type="caution">
    <text evidence="9">The sequence shown here is derived from an EMBL/GenBank/DDBJ whole genome shotgun (WGS) entry which is preliminary data.</text>
</comment>
<dbReference type="SUPFAM" id="SSF46689">
    <property type="entry name" value="Homeodomain-like"/>
    <property type="match status" value="1"/>
</dbReference>
<dbReference type="GO" id="GO:0003700">
    <property type="term" value="F:DNA-binding transcription factor activity"/>
    <property type="evidence" value="ECO:0007669"/>
    <property type="project" value="InterPro"/>
</dbReference>
<dbReference type="PROSITE" id="PS51294">
    <property type="entry name" value="HTH_MYB"/>
    <property type="match status" value="1"/>
</dbReference>
<evidence type="ECO:0000256" key="1">
    <source>
        <dbReference type="ARBA" id="ARBA00004123"/>
    </source>
</evidence>
<accession>A0A199W603</accession>
<feature type="compositionally biased region" description="Polar residues" evidence="7">
    <location>
        <begin position="118"/>
        <end position="131"/>
    </location>
</feature>
<evidence type="ECO:0000256" key="2">
    <source>
        <dbReference type="ARBA" id="ARBA00023015"/>
    </source>
</evidence>
<evidence type="ECO:0000256" key="4">
    <source>
        <dbReference type="ARBA" id="ARBA00023163"/>
    </source>
</evidence>
<name>A0A199W603_ANACO</name>
<keyword evidence="3" id="KW-0238">DNA-binding</keyword>
<proteinExistence type="predicted"/>
<dbReference type="Pfam" id="PF00249">
    <property type="entry name" value="Myb_DNA-binding"/>
    <property type="match status" value="1"/>
</dbReference>
<dbReference type="AlphaFoldDB" id="A0A199W603"/>
<dbReference type="FunFam" id="1.10.10.60:FF:000002">
    <property type="entry name" value="Myb family transcription factor"/>
    <property type="match status" value="1"/>
</dbReference>
<feature type="domain" description="HTH myb-type" evidence="8">
    <location>
        <begin position="258"/>
        <end position="318"/>
    </location>
</feature>
<gene>
    <name evidence="9" type="ORF">ACMD2_09135</name>
</gene>
<feature type="compositionally biased region" description="Low complexity" evidence="7">
    <location>
        <begin position="342"/>
        <end position="373"/>
    </location>
</feature>
<keyword evidence="2" id="KW-0805">Transcription regulation</keyword>
<dbReference type="InterPro" id="IPR006447">
    <property type="entry name" value="Myb_dom_plants"/>
</dbReference>
<dbReference type="InterPro" id="IPR009057">
    <property type="entry name" value="Homeodomain-like_sf"/>
</dbReference>
<dbReference type="NCBIfam" id="TIGR01557">
    <property type="entry name" value="myb_SHAQKYF"/>
    <property type="match status" value="1"/>
</dbReference>
<keyword evidence="6" id="KW-0175">Coiled coil</keyword>
<feature type="region of interest" description="Disordered" evidence="7">
    <location>
        <begin position="118"/>
        <end position="139"/>
    </location>
</feature>
<dbReference type="EMBL" id="LSRQ01000199">
    <property type="protein sequence ID" value="OAY84623.1"/>
    <property type="molecule type" value="Genomic_DNA"/>
</dbReference>
<dbReference type="InterPro" id="IPR017930">
    <property type="entry name" value="Myb_dom"/>
</dbReference>
<dbReference type="Pfam" id="PF26575">
    <property type="entry name" value="HHO5_N"/>
    <property type="match status" value="1"/>
</dbReference>
<evidence type="ECO:0000256" key="7">
    <source>
        <dbReference type="SAM" id="MobiDB-lite"/>
    </source>
</evidence>
<keyword evidence="4" id="KW-0804">Transcription</keyword>
<feature type="region of interest" description="Disordered" evidence="7">
    <location>
        <begin position="340"/>
        <end position="405"/>
    </location>
</feature>
<evidence type="ECO:0000256" key="3">
    <source>
        <dbReference type="ARBA" id="ARBA00023125"/>
    </source>
</evidence>
<organism evidence="9 10">
    <name type="scientific">Ananas comosus</name>
    <name type="common">Pineapple</name>
    <name type="synonym">Ananas ananas</name>
    <dbReference type="NCBI Taxonomy" id="4615"/>
    <lineage>
        <taxon>Eukaryota</taxon>
        <taxon>Viridiplantae</taxon>
        <taxon>Streptophyta</taxon>
        <taxon>Embryophyta</taxon>
        <taxon>Tracheophyta</taxon>
        <taxon>Spermatophyta</taxon>
        <taxon>Magnoliopsida</taxon>
        <taxon>Liliopsida</taxon>
        <taxon>Poales</taxon>
        <taxon>Bromeliaceae</taxon>
        <taxon>Bromelioideae</taxon>
        <taxon>Ananas</taxon>
    </lineage>
</organism>
<feature type="coiled-coil region" evidence="6">
    <location>
        <begin position="45"/>
        <end position="102"/>
    </location>
</feature>
<dbReference type="GO" id="GO:0005634">
    <property type="term" value="C:nucleus"/>
    <property type="evidence" value="ECO:0007669"/>
    <property type="project" value="UniProtKB-SubCell"/>
</dbReference>
<dbReference type="GO" id="GO:0003677">
    <property type="term" value="F:DNA binding"/>
    <property type="evidence" value="ECO:0007669"/>
    <property type="project" value="UniProtKB-KW"/>
</dbReference>
<dbReference type="PANTHER" id="PTHR31003:SF3">
    <property type="entry name" value="HOMEODOMAIN-LIKE SUPERFAMILY PROTEIN-RELATED"/>
    <property type="match status" value="1"/>
</dbReference>
<protein>
    <submittedName>
        <fullName evidence="9">Transcription factor PCL1</fullName>
    </submittedName>
</protein>
<evidence type="ECO:0000256" key="6">
    <source>
        <dbReference type="SAM" id="Coils"/>
    </source>
</evidence>